<keyword evidence="7 10" id="KW-1133">Transmembrane helix</keyword>
<comment type="subcellular location">
    <subcellularLocation>
        <location evidence="1 10">Cell membrane</location>
        <topology evidence="1 10">Multi-pass membrane protein</topology>
    </subcellularLocation>
</comment>
<evidence type="ECO:0000259" key="11">
    <source>
        <dbReference type="Pfam" id="PF02355"/>
    </source>
</evidence>
<evidence type="ECO:0000256" key="7">
    <source>
        <dbReference type="ARBA" id="ARBA00022989"/>
    </source>
</evidence>
<dbReference type="HAMAP" id="MF_01463_B">
    <property type="entry name" value="SecD_B"/>
    <property type="match status" value="1"/>
</dbReference>
<reference evidence="15 16" key="1">
    <citation type="submission" date="2020-08" db="EMBL/GenBank/DDBJ databases">
        <title>Genome sequence of Thermomonas carbonis KCTC 42013T.</title>
        <authorList>
            <person name="Hyun D.-W."/>
            <person name="Bae J.-W."/>
        </authorList>
    </citation>
    <scope>NUCLEOTIDE SEQUENCE [LARGE SCALE GENOMIC DNA]</scope>
    <source>
        <strain evidence="15 16">KCTC 42013</strain>
    </source>
</reference>
<evidence type="ECO:0000256" key="8">
    <source>
        <dbReference type="ARBA" id="ARBA00023010"/>
    </source>
</evidence>
<evidence type="ECO:0000259" key="14">
    <source>
        <dbReference type="Pfam" id="PF22599"/>
    </source>
</evidence>
<evidence type="ECO:0000256" key="4">
    <source>
        <dbReference type="ARBA" id="ARBA00022519"/>
    </source>
</evidence>
<dbReference type="SUPFAM" id="SSF82866">
    <property type="entry name" value="Multidrug efflux transporter AcrB transmembrane domain"/>
    <property type="match status" value="1"/>
</dbReference>
<dbReference type="AlphaFoldDB" id="A0A7G9SQU4"/>
<dbReference type="NCBIfam" id="TIGR01129">
    <property type="entry name" value="secD"/>
    <property type="match status" value="1"/>
</dbReference>
<dbReference type="PANTHER" id="PTHR30081:SF1">
    <property type="entry name" value="PROTEIN TRANSLOCASE SUBUNIT SECD"/>
    <property type="match status" value="1"/>
</dbReference>
<dbReference type="PANTHER" id="PTHR30081">
    <property type="entry name" value="PROTEIN-EXPORT MEMBRANE PROTEIN SEC"/>
    <property type="match status" value="1"/>
</dbReference>
<dbReference type="EMBL" id="CP060719">
    <property type="protein sequence ID" value="QNN70219.1"/>
    <property type="molecule type" value="Genomic_DNA"/>
</dbReference>
<keyword evidence="4" id="KW-0997">Cell inner membrane</keyword>
<dbReference type="InterPro" id="IPR048634">
    <property type="entry name" value="SecD_SecF_C"/>
</dbReference>
<feature type="transmembrane region" description="Helical" evidence="10">
    <location>
        <begin position="510"/>
        <end position="530"/>
    </location>
</feature>
<comment type="caution">
    <text evidence="10">Lacks conserved residue(s) required for the propagation of feature annotation.</text>
</comment>
<feature type="domain" description="SecD export protein N-terminal TM" evidence="12">
    <location>
        <begin position="3"/>
        <end position="103"/>
    </location>
</feature>
<dbReference type="FunFam" id="3.30.70.3400:FF:000001">
    <property type="entry name" value="Protein translocase subunit SecD"/>
    <property type="match status" value="1"/>
</dbReference>
<dbReference type="Pfam" id="PF22599">
    <property type="entry name" value="SecDF_P1_head"/>
    <property type="match status" value="1"/>
</dbReference>
<evidence type="ECO:0000259" key="13">
    <source>
        <dbReference type="Pfam" id="PF21760"/>
    </source>
</evidence>
<dbReference type="NCBIfam" id="TIGR00916">
    <property type="entry name" value="2A0604s01"/>
    <property type="match status" value="1"/>
</dbReference>
<dbReference type="GO" id="GO:0015450">
    <property type="term" value="F:protein-transporting ATPase activity"/>
    <property type="evidence" value="ECO:0007669"/>
    <property type="project" value="InterPro"/>
</dbReference>
<dbReference type="InterPro" id="IPR054384">
    <property type="entry name" value="SecDF_P1_head"/>
</dbReference>
<dbReference type="InterPro" id="IPR022813">
    <property type="entry name" value="SecD/SecF_arch_bac"/>
</dbReference>
<keyword evidence="2 10" id="KW-0813">Transport</keyword>
<dbReference type="Proteomes" id="UP000515804">
    <property type="component" value="Chromosome"/>
</dbReference>
<keyword evidence="16" id="KW-1185">Reference proteome</keyword>
<evidence type="ECO:0000256" key="3">
    <source>
        <dbReference type="ARBA" id="ARBA00022475"/>
    </source>
</evidence>
<evidence type="ECO:0000256" key="9">
    <source>
        <dbReference type="ARBA" id="ARBA00023136"/>
    </source>
</evidence>
<dbReference type="KEGG" id="tcn:H9L16_00790"/>
<sequence length="622" mass="66911">MLEYSRWKYLVILLVLVLSVFYAIPNAFPQDPAVQVTANRGAKVDAAMQQRVEAALKKASVPFKSSAIEKDGNLMLRTADDDAQSRAAEVMRAELGGGYVVALNQASTLPGWMQALGAKSMSLGLDLRGGVYFLMQVDREAALAKRFEATAEDTRVLLRDNQIRYTSVEPASGNSVVASLSPGQDISKVRPLLARDMPTYQINSTDDSITIRIPDAELEKMLTDAVQQNIGTLSNRINELGVAEPIIQRQGADRIAVQLPGVQDTAQAKRILGATATLEYRGVIEGNAIEARDTGNVPPEARIYYRKELGPDGKPLPILLNKRIITSGEQLQSASSFFDSQSGTPAVSVRLNSIGGQRMFEYSSAHVGKSMAVVYIERVPEVRIVDGKEVRSNRTSEQVISVATIQSTLGKDFQTTGLESMKEGADLALLLRAGALAAPMDFVDERTIGPSLGKENIERGLTAVAFSFIFALLFFLVYYRMFGLITCLALLINLLMVFALMSLLGATMSLPGLAGIALTVGMSVDANVLINERIREELRMGLPPQKAIAEGYDRASGTILDANVTAFLAGLAMAAFGTGPLRGFGITTMLGIATSAYTAVSVSRGIATLIYGGRKKLKSVAI</sequence>
<dbReference type="GO" id="GO:0005886">
    <property type="term" value="C:plasma membrane"/>
    <property type="evidence" value="ECO:0007669"/>
    <property type="project" value="UniProtKB-SubCell"/>
</dbReference>
<evidence type="ECO:0000256" key="2">
    <source>
        <dbReference type="ARBA" id="ARBA00022448"/>
    </source>
</evidence>
<keyword evidence="9 10" id="KW-0472">Membrane</keyword>
<feature type="domain" description="Protein translocase subunit SecDF P1" evidence="13">
    <location>
        <begin position="226"/>
        <end position="283"/>
    </location>
</feature>
<dbReference type="PRINTS" id="PR00702">
    <property type="entry name" value="ACRIFLAVINRP"/>
</dbReference>
<keyword evidence="5 10" id="KW-0812">Transmembrane</keyword>
<evidence type="ECO:0000256" key="5">
    <source>
        <dbReference type="ARBA" id="ARBA00022692"/>
    </source>
</evidence>
<dbReference type="GO" id="GO:0006605">
    <property type="term" value="P:protein targeting"/>
    <property type="evidence" value="ECO:0007669"/>
    <property type="project" value="UniProtKB-UniRule"/>
</dbReference>
<feature type="domain" description="Protein export membrane protein SecD/SecF C-terminal" evidence="11">
    <location>
        <begin position="442"/>
        <end position="610"/>
    </location>
</feature>
<dbReference type="Gene3D" id="3.30.1360.200">
    <property type="match status" value="1"/>
</dbReference>
<name>A0A7G9SQU4_9GAMM</name>
<dbReference type="Pfam" id="PF21760">
    <property type="entry name" value="SecD_1st"/>
    <property type="match status" value="1"/>
</dbReference>
<proteinExistence type="inferred from homology"/>
<comment type="subunit">
    <text evidence="10">Forms a complex with SecF. Part of the essential Sec protein translocation apparatus which comprises SecA, SecYEG and auxiliary proteins SecDF-YajC and YidC.</text>
</comment>
<dbReference type="GO" id="GO:0043952">
    <property type="term" value="P:protein transport by the Sec complex"/>
    <property type="evidence" value="ECO:0007669"/>
    <property type="project" value="UniProtKB-UniRule"/>
</dbReference>
<dbReference type="InterPro" id="IPR001036">
    <property type="entry name" value="Acrflvin-R"/>
</dbReference>
<protein>
    <recommendedName>
        <fullName evidence="10">Protein translocase subunit SecD</fullName>
    </recommendedName>
</protein>
<evidence type="ECO:0000313" key="15">
    <source>
        <dbReference type="EMBL" id="QNN70219.1"/>
    </source>
</evidence>
<dbReference type="Gene3D" id="1.20.1640.10">
    <property type="entry name" value="Multidrug efflux transporter AcrB transmembrane domain"/>
    <property type="match status" value="1"/>
</dbReference>
<dbReference type="InterPro" id="IPR027398">
    <property type="entry name" value="SecD-TM"/>
</dbReference>
<dbReference type="Gene3D" id="3.30.70.3400">
    <property type="match status" value="1"/>
</dbReference>
<dbReference type="InterPro" id="IPR048631">
    <property type="entry name" value="SecD_1st"/>
</dbReference>
<dbReference type="Pfam" id="PF02355">
    <property type="entry name" value="SecD_SecF_C"/>
    <property type="match status" value="1"/>
</dbReference>
<comment type="function">
    <text evidence="10">Part of the Sec protein translocase complex. Interacts with the SecYEG preprotein conducting channel. SecDF uses the proton motive force (PMF) to complete protein translocation after the ATP-dependent function of SecA.</text>
</comment>
<dbReference type="RefSeq" id="WP_187552735.1">
    <property type="nucleotide sequence ID" value="NZ_BMZL01000001.1"/>
</dbReference>
<dbReference type="GO" id="GO:0065002">
    <property type="term" value="P:intracellular protein transmembrane transport"/>
    <property type="evidence" value="ECO:0007669"/>
    <property type="project" value="UniProtKB-UniRule"/>
</dbReference>
<dbReference type="FunFam" id="1.20.1640.10:FF:000004">
    <property type="entry name" value="Protein translocase subunit SecD"/>
    <property type="match status" value="1"/>
</dbReference>
<dbReference type="InterPro" id="IPR055344">
    <property type="entry name" value="SecD_SecF_C_bact"/>
</dbReference>
<feature type="transmembrane region" description="Helical" evidence="10">
    <location>
        <begin position="460"/>
        <end position="479"/>
    </location>
</feature>
<comment type="similarity">
    <text evidence="10">Belongs to the SecD/SecF family. SecD subfamily.</text>
</comment>
<evidence type="ECO:0000256" key="1">
    <source>
        <dbReference type="ARBA" id="ARBA00004651"/>
    </source>
</evidence>
<evidence type="ECO:0000313" key="16">
    <source>
        <dbReference type="Proteomes" id="UP000515804"/>
    </source>
</evidence>
<feature type="domain" description="SecDF P1 head subdomain" evidence="14">
    <location>
        <begin position="314"/>
        <end position="438"/>
    </location>
</feature>
<feature type="transmembrane region" description="Helical" evidence="10">
    <location>
        <begin position="484"/>
        <end position="504"/>
    </location>
</feature>
<organism evidence="15 16">
    <name type="scientific">Thermomonas carbonis</name>
    <dbReference type="NCBI Taxonomy" id="1463158"/>
    <lineage>
        <taxon>Bacteria</taxon>
        <taxon>Pseudomonadati</taxon>
        <taxon>Pseudomonadota</taxon>
        <taxon>Gammaproteobacteria</taxon>
        <taxon>Lysobacterales</taxon>
        <taxon>Lysobacteraceae</taxon>
        <taxon>Thermomonas</taxon>
    </lineage>
</organism>
<keyword evidence="3 10" id="KW-1003">Cell membrane</keyword>
<gene>
    <name evidence="10 15" type="primary">secD</name>
    <name evidence="15" type="ORF">H9L16_00790</name>
</gene>
<evidence type="ECO:0000256" key="10">
    <source>
        <dbReference type="HAMAP-Rule" id="MF_01463"/>
    </source>
</evidence>
<dbReference type="InterPro" id="IPR005791">
    <property type="entry name" value="SecD"/>
</dbReference>
<accession>A0A7G9SQU4</accession>
<keyword evidence="8 10" id="KW-0811">Translocation</keyword>
<evidence type="ECO:0000256" key="6">
    <source>
        <dbReference type="ARBA" id="ARBA00022927"/>
    </source>
</evidence>
<keyword evidence="6 10" id="KW-0653">Protein transport</keyword>
<evidence type="ECO:0000259" key="12">
    <source>
        <dbReference type="Pfam" id="PF13721"/>
    </source>
</evidence>
<dbReference type="Pfam" id="PF13721">
    <property type="entry name" value="SecD-TM1"/>
    <property type="match status" value="1"/>
</dbReference>